<proteinExistence type="predicted"/>
<feature type="signal peptide" evidence="1">
    <location>
        <begin position="1"/>
        <end position="18"/>
    </location>
</feature>
<sequence length="292" mass="30378">MKFQTVVSLLAAVHSAAASPCKAACQPNDCLNGLLGSGSGGLDDCSANLLATTTVAGAEMTTTAIPQITITGSIPDKREAALNIPSYASACSNEAQYISACSCAGFTAVTTEAPLSTTESTTETSTTTTTTSAFPTYTVQVVANYNFPGSGSSGNIYAAAVNAPIMFYYMSLQPSEDAALEFELSGEDWSLKAITNPPGRTVAGSYATYNTAGLQSQVGLIPGSYLQVTNSPRGVFRLDASNNLKCPWGQAGDASFWHCNGQLFLTHPDYDYRNTCASAIRLTLTATVLGQS</sequence>
<keyword evidence="1" id="KW-0732">Signal</keyword>
<comment type="caution">
    <text evidence="2">The sequence shown here is derived from an EMBL/GenBank/DDBJ whole genome shotgun (WGS) entry which is preliminary data.</text>
</comment>
<reference evidence="2 3" key="1">
    <citation type="journal article" date="2025" name="Microbiol. Resour. Announc.">
        <title>Draft genome sequences for Neonectria magnoliae and Neonectria punicea, canker pathogens of Liriodendron tulipifera and Acer saccharum in West Virginia.</title>
        <authorList>
            <person name="Petronek H.M."/>
            <person name="Kasson M.T."/>
            <person name="Metheny A.M."/>
            <person name="Stauder C.M."/>
            <person name="Lovett B."/>
            <person name="Lynch S.C."/>
            <person name="Garnas J.R."/>
            <person name="Kasson L.R."/>
            <person name="Stajich J.E."/>
        </authorList>
    </citation>
    <scope>NUCLEOTIDE SEQUENCE [LARGE SCALE GENOMIC DNA]</scope>
    <source>
        <strain evidence="2 3">NRRL 64653</strain>
    </source>
</reference>
<feature type="chain" id="PRO_5046700953" evidence="1">
    <location>
        <begin position="19"/>
        <end position="292"/>
    </location>
</feature>
<name>A0ABR1H1K7_9HYPO</name>
<evidence type="ECO:0000313" key="3">
    <source>
        <dbReference type="Proteomes" id="UP001498476"/>
    </source>
</evidence>
<gene>
    <name evidence="2" type="ORF">QQX98_006207</name>
</gene>
<keyword evidence="3" id="KW-1185">Reference proteome</keyword>
<dbReference type="EMBL" id="JAZAVJ010000091">
    <property type="protein sequence ID" value="KAK7414974.1"/>
    <property type="molecule type" value="Genomic_DNA"/>
</dbReference>
<accession>A0ABR1H1K7</accession>
<evidence type="ECO:0000313" key="2">
    <source>
        <dbReference type="EMBL" id="KAK7414974.1"/>
    </source>
</evidence>
<organism evidence="2 3">
    <name type="scientific">Neonectria punicea</name>
    <dbReference type="NCBI Taxonomy" id="979145"/>
    <lineage>
        <taxon>Eukaryota</taxon>
        <taxon>Fungi</taxon>
        <taxon>Dikarya</taxon>
        <taxon>Ascomycota</taxon>
        <taxon>Pezizomycotina</taxon>
        <taxon>Sordariomycetes</taxon>
        <taxon>Hypocreomycetidae</taxon>
        <taxon>Hypocreales</taxon>
        <taxon>Nectriaceae</taxon>
        <taxon>Neonectria</taxon>
    </lineage>
</organism>
<dbReference type="Proteomes" id="UP001498476">
    <property type="component" value="Unassembled WGS sequence"/>
</dbReference>
<evidence type="ECO:0000256" key="1">
    <source>
        <dbReference type="SAM" id="SignalP"/>
    </source>
</evidence>
<protein>
    <submittedName>
        <fullName evidence="2">Uncharacterized protein</fullName>
    </submittedName>
</protein>